<dbReference type="InterPro" id="IPR036768">
    <property type="entry name" value="PolIII_chi_sf"/>
</dbReference>
<dbReference type="Gene3D" id="3.40.50.10110">
    <property type="entry name" value="DNA polymerase III subunit chi"/>
    <property type="match status" value="1"/>
</dbReference>
<dbReference type="PANTHER" id="PTHR38767:SF1">
    <property type="entry name" value="DNA POLYMERASE III SUBUNIT CHI"/>
    <property type="match status" value="1"/>
</dbReference>
<dbReference type="PANTHER" id="PTHR38767">
    <property type="entry name" value="DNA POLYMERASE III SUBUNIT CHI"/>
    <property type="match status" value="1"/>
</dbReference>
<dbReference type="Pfam" id="PF04364">
    <property type="entry name" value="DNA_pol3_chi"/>
    <property type="match status" value="1"/>
</dbReference>
<dbReference type="SUPFAM" id="SSF102400">
    <property type="entry name" value="DNA polymerase III chi subunit"/>
    <property type="match status" value="1"/>
</dbReference>
<dbReference type="Proteomes" id="UP001606099">
    <property type="component" value="Unassembled WGS sequence"/>
</dbReference>
<dbReference type="RefSeq" id="WP_394462052.1">
    <property type="nucleotide sequence ID" value="NZ_JBIGHZ010000005.1"/>
</dbReference>
<evidence type="ECO:0000313" key="2">
    <source>
        <dbReference type="Proteomes" id="UP001606099"/>
    </source>
</evidence>
<keyword evidence="2" id="KW-1185">Reference proteome</keyword>
<evidence type="ECO:0000313" key="1">
    <source>
        <dbReference type="EMBL" id="MFG6449137.1"/>
    </source>
</evidence>
<comment type="caution">
    <text evidence="1">The sequence shown here is derived from an EMBL/GenBank/DDBJ whole genome shotgun (WGS) entry which is preliminary data.</text>
</comment>
<accession>A0ABW7FXU0</accession>
<protein>
    <submittedName>
        <fullName evidence="1">DNA polymerase III subunit chi</fullName>
    </submittedName>
</protein>
<dbReference type="InterPro" id="IPR007459">
    <property type="entry name" value="DNA_pol3_chi"/>
</dbReference>
<gene>
    <name evidence="1" type="ORF">ACG0Z6_12935</name>
</gene>
<proteinExistence type="predicted"/>
<organism evidence="1 2">
    <name type="scientific">Roseateles rivi</name>
    <dbReference type="NCBI Taxonomy" id="3299028"/>
    <lineage>
        <taxon>Bacteria</taxon>
        <taxon>Pseudomonadati</taxon>
        <taxon>Pseudomonadota</taxon>
        <taxon>Betaproteobacteria</taxon>
        <taxon>Burkholderiales</taxon>
        <taxon>Sphaerotilaceae</taxon>
        <taxon>Roseateles</taxon>
    </lineage>
</organism>
<name>A0ABW7FXU0_9BURK</name>
<dbReference type="EMBL" id="JBIGHZ010000005">
    <property type="protein sequence ID" value="MFG6449137.1"/>
    <property type="molecule type" value="Genomic_DNA"/>
</dbReference>
<sequence>MSEVLFYSGVSDRLGFVCKLLRKAVASGARVGVCGPQRALDKLDQALWVHEPHEFVPHLSVRPDSDPELLQRTPVLLVSQLEQLPHREVLLNLETEVPTAFDEFQRILEVVSTEAQTVQWGRRRYKHYQQAGCEMQHYVAGEGR</sequence>
<reference evidence="1 2" key="1">
    <citation type="submission" date="2024-08" db="EMBL/GenBank/DDBJ databases">
        <authorList>
            <person name="Lu H."/>
        </authorList>
    </citation>
    <scope>NUCLEOTIDE SEQUENCE [LARGE SCALE GENOMIC DNA]</scope>
    <source>
        <strain evidence="1 2">BYS180W</strain>
    </source>
</reference>